<evidence type="ECO:0000313" key="3">
    <source>
        <dbReference type="EMBL" id="WWD18710.1"/>
    </source>
</evidence>
<accession>A0A5M6C922</accession>
<evidence type="ECO:0000259" key="2">
    <source>
        <dbReference type="Pfam" id="PF20179"/>
    </source>
</evidence>
<reference evidence="3" key="1">
    <citation type="submission" date="2017-08" db="EMBL/GenBank/DDBJ databases">
        <authorList>
            <person name="Cuomo C."/>
            <person name="Billmyre B."/>
            <person name="Heitman J."/>
        </authorList>
    </citation>
    <scope>NUCLEOTIDE SEQUENCE</scope>
    <source>
        <strain evidence="3">CBS 12478</strain>
    </source>
</reference>
<dbReference type="Pfam" id="PF20179">
    <property type="entry name" value="MSS51_C"/>
    <property type="match status" value="2"/>
</dbReference>
<protein>
    <submittedName>
        <fullName evidence="3">Uncharacterized protein</fullName>
    </submittedName>
</protein>
<evidence type="ECO:0000259" key="1">
    <source>
        <dbReference type="Pfam" id="PF13824"/>
    </source>
</evidence>
<dbReference type="PANTHER" id="PTHR28069:SF1">
    <property type="entry name" value="PROTEIN MSS51, MITOCHONDRIAL"/>
    <property type="match status" value="1"/>
</dbReference>
<dbReference type="OrthoDB" id="5282002at2759"/>
<feature type="domain" description="Mitochondrial splicing suppressor 51-like C-terminal" evidence="2">
    <location>
        <begin position="215"/>
        <end position="382"/>
    </location>
</feature>
<feature type="domain" description="Mitochondrial splicing suppressor 51-like C-terminal" evidence="2">
    <location>
        <begin position="444"/>
        <end position="536"/>
    </location>
</feature>
<sequence length="565" mass="63121">MRSSVSKAAISRQLTSSSTRPIASRSPALLVASHSSRFVASSSPLVTPSHLQSRTFFSIFKKTAPTPAADPAPILTQDDLFHPLSQSPFPALREKADRIKSVSLCPTSFEKHHERVRPAFDCPDCGWPTHKSQERWEEGKEEHKEYCGRLREVNEDEHDLRSGRRMSEFENMPEEQPYESAVNFASWDTLFFTRNFISIDSDRSVRHVSKILTYPMTIAGILHQNGPFTSGNGRITRQGRRSMAAVHSVLHLPPGATVDTAPDKPQPPFRLFLLGARAESTLPPHLWAQLCWLFPRTNFNIYFIGPEVGLPLVNAADRAKKEYAFTEDGGWGVPSYSHYYNQRLSLTSIRAPYEEIHEQFGPFDPYTDVFFAFSPGFGFPHQPLLEKITKGGKGQVLFDRAEEVNKSETGSTAEDAAGSYSPAEVDSGNSRDVPYAPPETLVQAQTTWRRPLQQILETKCPFFFTAFSPLDLQRDVSALFGTNPPSASSPGSPVREFPDYVSLPTGPIEPIEGVTDEFELVLTPGVNPFGSLKWEIAEWDVRVGVKTNWGTWGIRGKKYDVVEGQ</sequence>
<name>A0A5M6C922_9TREE</name>
<dbReference type="InterPro" id="IPR032717">
    <property type="entry name" value="Mss51_Znf"/>
</dbReference>
<dbReference type="AlphaFoldDB" id="A0A5M6C922"/>
<dbReference type="InterPro" id="IPR046824">
    <property type="entry name" value="Mss51-like_C"/>
</dbReference>
<proteinExistence type="predicted"/>
<dbReference type="Proteomes" id="UP000322225">
    <property type="component" value="Chromosome 5"/>
</dbReference>
<organism evidence="3 4">
    <name type="scientific">Kwoniella shandongensis</name>
    <dbReference type="NCBI Taxonomy" id="1734106"/>
    <lineage>
        <taxon>Eukaryota</taxon>
        <taxon>Fungi</taxon>
        <taxon>Dikarya</taxon>
        <taxon>Basidiomycota</taxon>
        <taxon>Agaricomycotina</taxon>
        <taxon>Tremellomycetes</taxon>
        <taxon>Tremellales</taxon>
        <taxon>Cryptococcaceae</taxon>
        <taxon>Kwoniella</taxon>
    </lineage>
</organism>
<dbReference type="KEGG" id="ksn:43585656"/>
<evidence type="ECO:0000313" key="4">
    <source>
        <dbReference type="Proteomes" id="UP000322225"/>
    </source>
</evidence>
<dbReference type="RefSeq" id="XP_031864441.1">
    <property type="nucleotide sequence ID" value="XM_032001551.1"/>
</dbReference>
<gene>
    <name evidence="3" type="ORF">CI109_103164</name>
</gene>
<dbReference type="Pfam" id="PF13824">
    <property type="entry name" value="zf-Mss51"/>
    <property type="match status" value="1"/>
</dbReference>
<feature type="domain" description="Mitochondrial splicing suppressor 51 zinc-finger" evidence="1">
    <location>
        <begin position="104"/>
        <end position="160"/>
    </location>
</feature>
<keyword evidence="4" id="KW-1185">Reference proteome</keyword>
<dbReference type="PANTHER" id="PTHR28069">
    <property type="entry name" value="GH20023P"/>
    <property type="match status" value="1"/>
</dbReference>
<reference evidence="3" key="2">
    <citation type="submission" date="2024-01" db="EMBL/GenBank/DDBJ databases">
        <title>Comparative genomics of Cryptococcus and Kwoniella reveals pathogenesis evolution and contrasting modes of karyotype evolution via chromosome fusion or intercentromeric recombination.</title>
        <authorList>
            <person name="Coelho M.A."/>
            <person name="David-Palma M."/>
            <person name="Shea T."/>
            <person name="Bowers K."/>
            <person name="McGinley-Smith S."/>
            <person name="Mohammad A.W."/>
            <person name="Gnirke A."/>
            <person name="Yurkov A.M."/>
            <person name="Nowrousian M."/>
            <person name="Sun S."/>
            <person name="Cuomo C.A."/>
            <person name="Heitman J."/>
        </authorList>
    </citation>
    <scope>NUCLEOTIDE SEQUENCE</scope>
    <source>
        <strain evidence="3">CBS 12478</strain>
    </source>
</reference>
<dbReference type="EMBL" id="CP144055">
    <property type="protein sequence ID" value="WWD18710.1"/>
    <property type="molecule type" value="Genomic_DNA"/>
</dbReference>
<dbReference type="GeneID" id="43585656"/>